<reference evidence="1 2" key="1">
    <citation type="journal article" date="2016" name="Sci. Rep.">
        <title>A novel ammonia-oxidizing archaeon from wastewater treatment plant: Its enrichment, physiological and genomic characteristics.</title>
        <authorList>
            <person name="Li Y."/>
            <person name="Ding K."/>
            <person name="Wen X."/>
            <person name="Zhang B."/>
            <person name="Shen B."/>
            <person name="Yang Y."/>
        </authorList>
    </citation>
    <scope>NUCLEOTIDE SEQUENCE [LARGE SCALE GENOMIC DNA]</scope>
    <source>
        <strain evidence="1 2">SAT1</strain>
    </source>
</reference>
<keyword evidence="2" id="KW-1185">Reference proteome</keyword>
<proteinExistence type="predicted"/>
<dbReference type="KEGG" id="tah:SU86_008590"/>
<dbReference type="Proteomes" id="UP000266745">
    <property type="component" value="Chromosome"/>
</dbReference>
<name>A0A3G1B5S0_9ARCH</name>
<dbReference type="STRING" id="1603555.SU86_008590"/>
<protein>
    <submittedName>
        <fullName evidence="1">Uncharacterized protein</fullName>
    </submittedName>
</protein>
<accession>A0A3G1B5S0</accession>
<gene>
    <name evidence="1" type="ORF">SU86_008590</name>
</gene>
<evidence type="ECO:0000313" key="2">
    <source>
        <dbReference type="Proteomes" id="UP000266745"/>
    </source>
</evidence>
<sequence>MDVSHPNFAGNIIVNLANLPDFLRKPILKKRMEEFFSLSEPDRLEVINNALEAGPTIPFPNFAKLFATWLEILGAMPEEKRVALVLAYISEILRNPQKLILFNLDGILEIFISLDKTSQDAIAGSIGTIVSKLSDNQKRQLFLIIPQDAKLRLGL</sequence>
<organism evidence="1 2">
    <name type="scientific">Candidatus Nitrosotenuis cloacae</name>
    <dbReference type="NCBI Taxonomy" id="1603555"/>
    <lineage>
        <taxon>Archaea</taxon>
        <taxon>Nitrososphaerota</taxon>
        <taxon>Candidatus Nitrosotenuis</taxon>
    </lineage>
</organism>
<evidence type="ECO:0000313" key="1">
    <source>
        <dbReference type="EMBL" id="AJZ76402.1"/>
    </source>
</evidence>
<dbReference type="EMBL" id="CP011097">
    <property type="protein sequence ID" value="AJZ76402.1"/>
    <property type="molecule type" value="Genomic_DNA"/>
</dbReference>
<dbReference type="AlphaFoldDB" id="A0A3G1B5S0"/>